<dbReference type="PANTHER" id="PTHR24214">
    <property type="entry name" value="PDZ AND LIM DOMAIN PROTEIN ZASP"/>
    <property type="match status" value="1"/>
</dbReference>
<dbReference type="PROSITE" id="PS50106">
    <property type="entry name" value="PDZ"/>
    <property type="match status" value="1"/>
</dbReference>
<feature type="compositionally biased region" description="Polar residues" evidence="4">
    <location>
        <begin position="100"/>
        <end position="115"/>
    </location>
</feature>
<dbReference type="InterPro" id="IPR001478">
    <property type="entry name" value="PDZ"/>
</dbReference>
<evidence type="ECO:0000313" key="6">
    <source>
        <dbReference type="EMBL" id="KAK3610682.1"/>
    </source>
</evidence>
<dbReference type="Pfam" id="PF00595">
    <property type="entry name" value="PDZ"/>
    <property type="match status" value="1"/>
</dbReference>
<keyword evidence="7" id="KW-1185">Reference proteome</keyword>
<reference evidence="6" key="3">
    <citation type="submission" date="2023-05" db="EMBL/GenBank/DDBJ databases">
        <authorList>
            <person name="Smith C.H."/>
        </authorList>
    </citation>
    <scope>NUCLEOTIDE SEQUENCE</scope>
    <source>
        <strain evidence="6">CHS0354</strain>
        <tissue evidence="6">Mantle</tissue>
    </source>
</reference>
<evidence type="ECO:0000256" key="4">
    <source>
        <dbReference type="SAM" id="MobiDB-lite"/>
    </source>
</evidence>
<keyword evidence="3" id="KW-0479">Metal-binding</keyword>
<dbReference type="GO" id="GO:0051371">
    <property type="term" value="F:muscle alpha-actinin binding"/>
    <property type="evidence" value="ECO:0007669"/>
    <property type="project" value="TreeGrafter"/>
</dbReference>
<evidence type="ECO:0000256" key="1">
    <source>
        <dbReference type="ARBA" id="ARBA00004496"/>
    </source>
</evidence>
<keyword evidence="2" id="KW-0963">Cytoplasm</keyword>
<dbReference type="AlphaFoldDB" id="A0AAE0WEI8"/>
<dbReference type="Gene3D" id="2.30.42.10">
    <property type="match status" value="1"/>
</dbReference>
<dbReference type="GO" id="GO:0061061">
    <property type="term" value="P:muscle structure development"/>
    <property type="evidence" value="ECO:0007669"/>
    <property type="project" value="TreeGrafter"/>
</dbReference>
<dbReference type="GO" id="GO:0003779">
    <property type="term" value="F:actin binding"/>
    <property type="evidence" value="ECO:0007669"/>
    <property type="project" value="TreeGrafter"/>
</dbReference>
<organism evidence="6 7">
    <name type="scientific">Potamilus streckersoni</name>
    <dbReference type="NCBI Taxonomy" id="2493646"/>
    <lineage>
        <taxon>Eukaryota</taxon>
        <taxon>Metazoa</taxon>
        <taxon>Spiralia</taxon>
        <taxon>Lophotrochozoa</taxon>
        <taxon>Mollusca</taxon>
        <taxon>Bivalvia</taxon>
        <taxon>Autobranchia</taxon>
        <taxon>Heteroconchia</taxon>
        <taxon>Palaeoheterodonta</taxon>
        <taxon>Unionida</taxon>
        <taxon>Unionoidea</taxon>
        <taxon>Unionidae</taxon>
        <taxon>Ambleminae</taxon>
        <taxon>Lampsilini</taxon>
        <taxon>Potamilus</taxon>
    </lineage>
</organism>
<protein>
    <recommendedName>
        <fullName evidence="5">PDZ domain-containing protein</fullName>
    </recommendedName>
</protein>
<dbReference type="GO" id="GO:0005737">
    <property type="term" value="C:cytoplasm"/>
    <property type="evidence" value="ECO:0007669"/>
    <property type="project" value="UniProtKB-SubCell"/>
</dbReference>
<evidence type="ECO:0000256" key="2">
    <source>
        <dbReference type="ARBA" id="ARBA00022490"/>
    </source>
</evidence>
<dbReference type="InterPro" id="IPR036034">
    <property type="entry name" value="PDZ_sf"/>
</dbReference>
<gene>
    <name evidence="6" type="ORF">CHS0354_028073</name>
</gene>
<evidence type="ECO:0000259" key="5">
    <source>
        <dbReference type="PROSITE" id="PS50106"/>
    </source>
</evidence>
<comment type="subcellular location">
    <subcellularLocation>
        <location evidence="1">Cytoplasm</location>
    </subcellularLocation>
</comment>
<dbReference type="Proteomes" id="UP001195483">
    <property type="component" value="Unassembled WGS sequence"/>
</dbReference>
<dbReference type="EMBL" id="JAEAOA010001692">
    <property type="protein sequence ID" value="KAK3610682.1"/>
    <property type="molecule type" value="Genomic_DNA"/>
</dbReference>
<name>A0AAE0WEI8_9BIVA</name>
<feature type="non-terminal residue" evidence="6">
    <location>
        <position position="1"/>
    </location>
</feature>
<accession>A0AAE0WEI8</accession>
<dbReference type="GO" id="GO:0005912">
    <property type="term" value="C:adherens junction"/>
    <property type="evidence" value="ECO:0007669"/>
    <property type="project" value="TreeGrafter"/>
</dbReference>
<dbReference type="InterPro" id="IPR050604">
    <property type="entry name" value="PDZ-LIM_domain"/>
</dbReference>
<dbReference type="GO" id="GO:0031941">
    <property type="term" value="C:filamentous actin"/>
    <property type="evidence" value="ECO:0007669"/>
    <property type="project" value="TreeGrafter"/>
</dbReference>
<dbReference type="GO" id="GO:0001725">
    <property type="term" value="C:stress fiber"/>
    <property type="evidence" value="ECO:0007669"/>
    <property type="project" value="TreeGrafter"/>
</dbReference>
<reference evidence="6" key="2">
    <citation type="journal article" date="2021" name="Genome Biol. Evol.">
        <title>Developing a high-quality reference genome for a parasitic bivalve with doubly uniparental inheritance (Bivalvia: Unionida).</title>
        <authorList>
            <person name="Smith C.H."/>
        </authorList>
    </citation>
    <scope>NUCLEOTIDE SEQUENCE</scope>
    <source>
        <strain evidence="6">CHS0354</strain>
        <tissue evidence="6">Mantle</tissue>
    </source>
</reference>
<dbReference type="GO" id="GO:0030036">
    <property type="term" value="P:actin cytoskeleton organization"/>
    <property type="evidence" value="ECO:0007669"/>
    <property type="project" value="TreeGrafter"/>
</dbReference>
<keyword evidence="3" id="KW-0440">LIM domain</keyword>
<feature type="region of interest" description="Disordered" evidence="4">
    <location>
        <begin position="99"/>
        <end position="163"/>
    </location>
</feature>
<dbReference type="SUPFAM" id="SSF50156">
    <property type="entry name" value="PDZ domain-like"/>
    <property type="match status" value="1"/>
</dbReference>
<proteinExistence type="predicted"/>
<evidence type="ECO:0000313" key="7">
    <source>
        <dbReference type="Proteomes" id="UP001195483"/>
    </source>
</evidence>
<feature type="domain" description="PDZ" evidence="5">
    <location>
        <begin position="1"/>
        <end position="53"/>
    </location>
</feature>
<keyword evidence="3" id="KW-0862">Zinc</keyword>
<reference evidence="6" key="1">
    <citation type="journal article" date="2021" name="Genome Biol. Evol.">
        <title>A High-Quality Reference Genome for a Parasitic Bivalve with Doubly Uniparental Inheritance (Bivalvia: Unionida).</title>
        <authorList>
            <person name="Smith C.H."/>
        </authorList>
    </citation>
    <scope>NUCLEOTIDE SEQUENCE</scope>
    <source>
        <strain evidence="6">CHS0354</strain>
    </source>
</reference>
<evidence type="ECO:0000256" key="3">
    <source>
        <dbReference type="ARBA" id="ARBA00023038"/>
    </source>
</evidence>
<comment type="caution">
    <text evidence="6">The sequence shown here is derived from an EMBL/GenBank/DDBJ whole genome shotgun (WGS) entry which is preliminary data.</text>
</comment>
<sequence length="163" mass="17308">INPNSKAYNEGIHVGDYVHKINGQKTEGLQHQDAQRLIKAATDQLILELSRSGSAVNGGINGDIHDHIEHELDDMNAAKDSMKGPQSITVAMDPTKFFPSVTSAMDPTKGPQNIISAMDPTKGPQSETSAEDPTKGPQNIISAMDPTKGPQSITAAKDPTKGP</sequence>
<dbReference type="PANTHER" id="PTHR24214:SF38">
    <property type="entry name" value="PDZ AND LIM DOMAIN PROTEIN ZASP-RELATED"/>
    <property type="match status" value="1"/>
</dbReference>